<evidence type="ECO:0000256" key="1">
    <source>
        <dbReference type="SAM" id="Phobius"/>
    </source>
</evidence>
<protein>
    <recommendedName>
        <fullName evidence="4">DUF3137 domain-containing protein</fullName>
    </recommendedName>
</protein>
<name>A0ABT9VFP8_9BACI</name>
<dbReference type="RefSeq" id="WP_306976492.1">
    <property type="nucleotide sequence ID" value="NZ_JAUSTQ010000006.1"/>
</dbReference>
<evidence type="ECO:0000313" key="3">
    <source>
        <dbReference type="Proteomes" id="UP001224359"/>
    </source>
</evidence>
<comment type="caution">
    <text evidence="2">The sequence shown here is derived from an EMBL/GenBank/DDBJ whole genome shotgun (WGS) entry which is preliminary data.</text>
</comment>
<sequence>MTKLIALFIAASVGIFLRWQVTGEFDMNQLILASLLLIAAPVIYRFSRRLNTRDEQYEPEHSHKPWATSISEKWLTGEKYIFHYGRCEASYHRVYHRQWHKVVADLMRTPGLWFLNLTFKFNNPAAVYHVSTTQSDWKNDAYQISKDDKSIARISTDVNLKTASRFLEVMHLEMDGHQFTFQAKSIRAHIEVYEGNTLIGEISKGKYGEKLFHPKIKLDDEIERALIMTWIVFTYRFDKYN</sequence>
<gene>
    <name evidence="2" type="ORF">J2S77_001752</name>
</gene>
<keyword evidence="1" id="KW-0812">Transmembrane</keyword>
<reference evidence="2 3" key="1">
    <citation type="submission" date="2023-07" db="EMBL/GenBank/DDBJ databases">
        <title>Genomic Encyclopedia of Type Strains, Phase IV (KMG-IV): sequencing the most valuable type-strain genomes for metagenomic binning, comparative biology and taxonomic classification.</title>
        <authorList>
            <person name="Goeker M."/>
        </authorList>
    </citation>
    <scope>NUCLEOTIDE SEQUENCE [LARGE SCALE GENOMIC DNA]</scope>
    <source>
        <strain evidence="2 3">DSM 16460</strain>
    </source>
</reference>
<accession>A0ABT9VFP8</accession>
<feature type="transmembrane region" description="Helical" evidence="1">
    <location>
        <begin position="30"/>
        <end position="47"/>
    </location>
</feature>
<evidence type="ECO:0008006" key="4">
    <source>
        <dbReference type="Google" id="ProtNLM"/>
    </source>
</evidence>
<keyword evidence="1" id="KW-0472">Membrane</keyword>
<proteinExistence type="predicted"/>
<keyword evidence="1" id="KW-1133">Transmembrane helix</keyword>
<dbReference type="Proteomes" id="UP001224359">
    <property type="component" value="Unassembled WGS sequence"/>
</dbReference>
<keyword evidence="3" id="KW-1185">Reference proteome</keyword>
<evidence type="ECO:0000313" key="2">
    <source>
        <dbReference type="EMBL" id="MDQ0159766.1"/>
    </source>
</evidence>
<organism evidence="2 3">
    <name type="scientific">Alkalibacillus salilacus</name>
    <dbReference type="NCBI Taxonomy" id="284582"/>
    <lineage>
        <taxon>Bacteria</taxon>
        <taxon>Bacillati</taxon>
        <taxon>Bacillota</taxon>
        <taxon>Bacilli</taxon>
        <taxon>Bacillales</taxon>
        <taxon>Bacillaceae</taxon>
        <taxon>Alkalibacillus</taxon>
    </lineage>
</organism>
<dbReference type="EMBL" id="JAUSTQ010000006">
    <property type="protein sequence ID" value="MDQ0159766.1"/>
    <property type="molecule type" value="Genomic_DNA"/>
</dbReference>